<dbReference type="RefSeq" id="WP_104870642.1">
    <property type="nucleotide sequence ID" value="NZ_PUAP01000002.1"/>
</dbReference>
<evidence type="ECO:0000259" key="1">
    <source>
        <dbReference type="PROSITE" id="PS51192"/>
    </source>
</evidence>
<accession>A0A2S7S009</accession>
<dbReference type="InterPro" id="IPR027417">
    <property type="entry name" value="P-loop_NTPase"/>
</dbReference>
<protein>
    <recommendedName>
        <fullName evidence="1">Helicase ATP-binding domain-containing protein</fullName>
    </recommendedName>
</protein>
<evidence type="ECO:0000313" key="3">
    <source>
        <dbReference type="Proteomes" id="UP000237934"/>
    </source>
</evidence>
<dbReference type="PANTHER" id="PTHR47396">
    <property type="entry name" value="TYPE I RESTRICTION ENZYME ECOKI R PROTEIN"/>
    <property type="match status" value="1"/>
</dbReference>
<sequence length="795" mass="92232">MLKIKLRTYQQRVINQLTDYLENDSIHIVAPPGSGKTILGITIIEKIQKKTLILVPSLLLKHQWIEAIQHFYPQWETSESLLQSAEITVTTYQDLYSKGEALRDYFEEQHIQFLVLDESHHLKKNWSDFLLDLKNQTTDLQLLALTATPPFDASQKDWQTYIQLTGAIDEEVSVSELVKEGVLAPYQDFVYLVPVTKESEATFGAFLETQNQIVTILFSNEEVTTFLLDQPFIQEPLSHTEFIYKNFSVYLACLFYLNEQEYQLSKDHWQVLGVKRKRMTVPSQSKDSIIDLYQYLYQVAPQLAIFPYLEKVGWLSNQKLTFYPAFNGKESMNVPLMKTAIEQILVKEEFYQGTNLRCVILFDRIKKAVLEGQEGYLEYGLGPAFLDLKNLIQAETVLAAICGEFLIIDQEIYHSHFLTYQEYRRELQVSGYVYLQMTQQNRGSLLALTTQLLDSGKIHVLIGTVSLLGEGWNCPAINTIIMGNQAGSYVQTQQIRGRGLRKFGEAKLANIWHIAPIIPNIPLSEQPFFRFVRKRLGFIEGLNLLDIPLISTGSERFELPDFPDLQTIANYTQHQLYQAKERDKHLRLWREALERGTHLSMPLFVRKQTSEKNEKNESSLYETKNSQRQSFVQAIITGNLLAYFQLKKKRKQWQKYCQMQQKLVETNYQLLVHEGILNKTIPLNITWDDDRFSCEIIASYYQEKIFNGVVKETLGVIDDPRYLLKIGTTYFALPARYGKNKNDAQSFVKEIKKSYPSAEIHYTKNLSGRKHLMNARMNSLLTSDQLEIKEQKMWH</sequence>
<dbReference type="AlphaFoldDB" id="A0A2S7S009"/>
<dbReference type="GO" id="GO:0003677">
    <property type="term" value="F:DNA binding"/>
    <property type="evidence" value="ECO:0007669"/>
    <property type="project" value="InterPro"/>
</dbReference>
<dbReference type="InterPro" id="IPR014001">
    <property type="entry name" value="Helicase_ATP-bd"/>
</dbReference>
<dbReference type="Pfam" id="PF04851">
    <property type="entry name" value="ResIII"/>
    <property type="match status" value="1"/>
</dbReference>
<dbReference type="PANTHER" id="PTHR47396:SF1">
    <property type="entry name" value="ATP-DEPENDENT HELICASE IRC3-RELATED"/>
    <property type="match status" value="1"/>
</dbReference>
<feature type="domain" description="Helicase ATP-binding" evidence="1">
    <location>
        <begin position="17"/>
        <end position="167"/>
    </location>
</feature>
<comment type="caution">
    <text evidence="2">The sequence shown here is derived from an EMBL/GenBank/DDBJ whole genome shotgun (WGS) entry which is preliminary data.</text>
</comment>
<dbReference type="PROSITE" id="PS51192">
    <property type="entry name" value="HELICASE_ATP_BIND_1"/>
    <property type="match status" value="1"/>
</dbReference>
<organism evidence="2 3">
    <name type="scientific">Enterococcus mundtii</name>
    <dbReference type="NCBI Taxonomy" id="53346"/>
    <lineage>
        <taxon>Bacteria</taxon>
        <taxon>Bacillati</taxon>
        <taxon>Bacillota</taxon>
        <taxon>Bacilli</taxon>
        <taxon>Lactobacillales</taxon>
        <taxon>Enterococcaceae</taxon>
        <taxon>Enterococcus</taxon>
    </lineage>
</organism>
<proteinExistence type="predicted"/>
<dbReference type="GO" id="GO:0016787">
    <property type="term" value="F:hydrolase activity"/>
    <property type="evidence" value="ECO:0007669"/>
    <property type="project" value="InterPro"/>
</dbReference>
<dbReference type="InterPro" id="IPR006935">
    <property type="entry name" value="Helicase/UvrB_N"/>
</dbReference>
<dbReference type="EMBL" id="PUAP01000002">
    <property type="protein sequence ID" value="PQF25863.1"/>
    <property type="molecule type" value="Genomic_DNA"/>
</dbReference>
<dbReference type="SUPFAM" id="SSF52540">
    <property type="entry name" value="P-loop containing nucleoside triphosphate hydrolases"/>
    <property type="match status" value="2"/>
</dbReference>
<dbReference type="SMART" id="SM00487">
    <property type="entry name" value="DEXDc"/>
    <property type="match status" value="1"/>
</dbReference>
<gene>
    <name evidence="2" type="ORF">CUS89_00685</name>
</gene>
<dbReference type="InterPro" id="IPR050742">
    <property type="entry name" value="Helicase_Restrict-Modif_Enz"/>
</dbReference>
<evidence type="ECO:0000313" key="2">
    <source>
        <dbReference type="EMBL" id="PQF25863.1"/>
    </source>
</evidence>
<name>A0A2S7S009_ENTMU</name>
<dbReference type="GO" id="GO:0005524">
    <property type="term" value="F:ATP binding"/>
    <property type="evidence" value="ECO:0007669"/>
    <property type="project" value="InterPro"/>
</dbReference>
<dbReference type="Gene3D" id="3.40.50.300">
    <property type="entry name" value="P-loop containing nucleotide triphosphate hydrolases"/>
    <property type="match status" value="2"/>
</dbReference>
<dbReference type="Proteomes" id="UP000237934">
    <property type="component" value="Unassembled WGS sequence"/>
</dbReference>
<dbReference type="GO" id="GO:0005829">
    <property type="term" value="C:cytosol"/>
    <property type="evidence" value="ECO:0007669"/>
    <property type="project" value="TreeGrafter"/>
</dbReference>
<reference evidence="2 3" key="1">
    <citation type="journal article" date="2018" name="Pathog. Dis.">
        <title>Whole-genome sequencing based characterization of antimicrobial resistance in Enterococcus.</title>
        <authorList>
            <person name="Tyson G."/>
        </authorList>
    </citation>
    <scope>NUCLEOTIDE SEQUENCE [LARGE SCALE GENOMIC DNA]</scope>
    <source>
        <strain evidence="2 3">CVM N55263</strain>
    </source>
</reference>